<name>A0A9N8VII2_9GLOM</name>
<comment type="caution">
    <text evidence="1">The sequence shown here is derived from an EMBL/GenBank/DDBJ whole genome shotgun (WGS) entry which is preliminary data.</text>
</comment>
<dbReference type="Proteomes" id="UP000789706">
    <property type="component" value="Unassembled WGS sequence"/>
</dbReference>
<keyword evidence="2" id="KW-1185">Reference proteome</keyword>
<sequence length="104" mass="12298">MTIDSTFKQAKHSYVVTEYNQFAIYDHPWDGPCFGTGPDIWVNINPNKPIGHIVRKCYQPSVINISGIFRWIDWEIFQVIRKDNGKGINNYDHPVYDNEDWFNF</sequence>
<dbReference type="AlphaFoldDB" id="A0A9N8VII2"/>
<dbReference type="OrthoDB" id="298084at2759"/>
<evidence type="ECO:0000313" key="1">
    <source>
        <dbReference type="EMBL" id="CAG8456043.1"/>
    </source>
</evidence>
<gene>
    <name evidence="1" type="ORF">DEBURN_LOCUS2420</name>
</gene>
<protein>
    <submittedName>
        <fullName evidence="1">274_t:CDS:1</fullName>
    </submittedName>
</protein>
<reference evidence="1" key="1">
    <citation type="submission" date="2021-06" db="EMBL/GenBank/DDBJ databases">
        <authorList>
            <person name="Kallberg Y."/>
            <person name="Tangrot J."/>
            <person name="Rosling A."/>
        </authorList>
    </citation>
    <scope>NUCLEOTIDE SEQUENCE</scope>
    <source>
        <strain evidence="1">AZ414A</strain>
    </source>
</reference>
<dbReference type="EMBL" id="CAJVPK010000132">
    <property type="protein sequence ID" value="CAG8456043.1"/>
    <property type="molecule type" value="Genomic_DNA"/>
</dbReference>
<accession>A0A9N8VII2</accession>
<proteinExistence type="predicted"/>
<organism evidence="1 2">
    <name type="scientific">Diversispora eburnea</name>
    <dbReference type="NCBI Taxonomy" id="1213867"/>
    <lineage>
        <taxon>Eukaryota</taxon>
        <taxon>Fungi</taxon>
        <taxon>Fungi incertae sedis</taxon>
        <taxon>Mucoromycota</taxon>
        <taxon>Glomeromycotina</taxon>
        <taxon>Glomeromycetes</taxon>
        <taxon>Diversisporales</taxon>
        <taxon>Diversisporaceae</taxon>
        <taxon>Diversispora</taxon>
    </lineage>
</organism>
<evidence type="ECO:0000313" key="2">
    <source>
        <dbReference type="Proteomes" id="UP000789706"/>
    </source>
</evidence>